<evidence type="ECO:0000256" key="7">
    <source>
        <dbReference type="SAM" id="Phobius"/>
    </source>
</evidence>
<dbReference type="EnsemblPlants" id="Pp3c14_26400V3.2">
    <property type="protein sequence ID" value="Pp3c14_26400V3.2"/>
    <property type="gene ID" value="Pp3c14_26400"/>
</dbReference>
<evidence type="ECO:0000313" key="20">
    <source>
        <dbReference type="Proteomes" id="UP000006727"/>
    </source>
</evidence>
<dbReference type="InterPro" id="IPR055073">
    <property type="entry name" value="NOMO1-like_9th"/>
</dbReference>
<feature type="chain" id="PRO_5043158121" description="Carbohydrate-binding-like fold protein" evidence="8">
    <location>
        <begin position="25"/>
        <end position="1210"/>
    </location>
</feature>
<dbReference type="Pfam" id="PF23196">
    <property type="entry name" value="NOMO_6th"/>
    <property type="match status" value="1"/>
</dbReference>
<keyword evidence="6 7" id="KW-0472">Membrane</keyword>
<dbReference type="Pfam" id="PF23193">
    <property type="entry name" value="NOMO_3rd"/>
    <property type="match status" value="1"/>
</dbReference>
<dbReference type="SUPFAM" id="SSF49452">
    <property type="entry name" value="Starch-binding domain-like"/>
    <property type="match status" value="1"/>
</dbReference>
<feature type="domain" description="DUF7152" evidence="17">
    <location>
        <begin position="1048"/>
        <end position="1145"/>
    </location>
</feature>
<dbReference type="Gene3D" id="2.60.40.10">
    <property type="entry name" value="Immunoglobulins"/>
    <property type="match status" value="1"/>
</dbReference>
<dbReference type="PANTHER" id="PTHR23303:SF14">
    <property type="entry name" value="BOS COMPLEX SUBUNIT NOMO1-RELATED"/>
    <property type="match status" value="1"/>
</dbReference>
<dbReference type="Pfam" id="PF22898">
    <property type="entry name" value="NOMO1-like_1st"/>
    <property type="match status" value="1"/>
</dbReference>
<dbReference type="EMBL" id="ABEU02000014">
    <property type="protein sequence ID" value="PNR41661.1"/>
    <property type="molecule type" value="Genomic_DNA"/>
</dbReference>
<evidence type="ECO:0000259" key="14">
    <source>
        <dbReference type="Pfam" id="PF23194"/>
    </source>
</evidence>
<name>A0A2K1JJD6_PHYPA</name>
<evidence type="ECO:0000259" key="12">
    <source>
        <dbReference type="Pfam" id="PF23141"/>
    </source>
</evidence>
<dbReference type="Pfam" id="PF23662">
    <property type="entry name" value="DUF7152"/>
    <property type="match status" value="1"/>
</dbReference>
<dbReference type="Proteomes" id="UP000006727">
    <property type="component" value="Chromosome 14"/>
</dbReference>
<dbReference type="Pfam" id="PF23660">
    <property type="entry name" value="NOMO_8th"/>
    <property type="match status" value="1"/>
</dbReference>
<keyword evidence="5 7" id="KW-1133">Transmembrane helix</keyword>
<keyword evidence="3 8" id="KW-0732">Signal</keyword>
<comment type="subcellular location">
    <subcellularLocation>
        <location evidence="1">Endoplasmic reticulum membrane</location>
        <topology evidence="1">Single-pass type I membrane protein</topology>
    </subcellularLocation>
</comment>
<evidence type="ECO:0000256" key="4">
    <source>
        <dbReference type="ARBA" id="ARBA00022824"/>
    </source>
</evidence>
<dbReference type="Pfam" id="PF23194">
    <property type="entry name" value="NOMO_5th"/>
    <property type="match status" value="1"/>
</dbReference>
<dbReference type="GO" id="GO:0030246">
    <property type="term" value="F:carbohydrate binding"/>
    <property type="evidence" value="ECO:0007669"/>
    <property type="project" value="InterPro"/>
</dbReference>
<accession>A0A2K1JJD6</accession>
<proteinExistence type="predicted"/>
<dbReference type="OrthoDB" id="10263633at2759"/>
<dbReference type="InterPro" id="IPR008969">
    <property type="entry name" value="CarboxyPept-like_regulatory"/>
</dbReference>
<evidence type="ECO:0000259" key="11">
    <source>
        <dbReference type="Pfam" id="PF22904"/>
    </source>
</evidence>
<evidence type="ECO:0000256" key="6">
    <source>
        <dbReference type="ARBA" id="ARBA00023136"/>
    </source>
</evidence>
<evidence type="ECO:0000313" key="19">
    <source>
        <dbReference type="EnsemblPlants" id="Pp3c14_26400V3.1"/>
    </source>
</evidence>
<reference evidence="18 20" key="2">
    <citation type="journal article" date="2018" name="Plant J.">
        <title>The Physcomitrella patens chromosome-scale assembly reveals moss genome structure and evolution.</title>
        <authorList>
            <person name="Lang D."/>
            <person name="Ullrich K.K."/>
            <person name="Murat F."/>
            <person name="Fuchs J."/>
            <person name="Jenkins J."/>
            <person name="Haas F.B."/>
            <person name="Piednoel M."/>
            <person name="Gundlach H."/>
            <person name="Van Bel M."/>
            <person name="Meyberg R."/>
            <person name="Vives C."/>
            <person name="Morata J."/>
            <person name="Symeonidi A."/>
            <person name="Hiss M."/>
            <person name="Muchero W."/>
            <person name="Kamisugi Y."/>
            <person name="Saleh O."/>
            <person name="Blanc G."/>
            <person name="Decker E.L."/>
            <person name="van Gessel N."/>
            <person name="Grimwood J."/>
            <person name="Hayes R.D."/>
            <person name="Graham S.W."/>
            <person name="Gunter L.E."/>
            <person name="McDaniel S.F."/>
            <person name="Hoernstein S.N.W."/>
            <person name="Larsson A."/>
            <person name="Li F.W."/>
            <person name="Perroud P.F."/>
            <person name="Phillips J."/>
            <person name="Ranjan P."/>
            <person name="Rokshar D.S."/>
            <person name="Rothfels C.J."/>
            <person name="Schneider L."/>
            <person name="Shu S."/>
            <person name="Stevenson D.W."/>
            <person name="Thummler F."/>
            <person name="Tillich M."/>
            <person name="Villarreal Aguilar J.C."/>
            <person name="Widiez T."/>
            <person name="Wong G.K."/>
            <person name="Wymore A."/>
            <person name="Zhang Y."/>
            <person name="Zimmer A.D."/>
            <person name="Quatrano R.S."/>
            <person name="Mayer K.F.X."/>
            <person name="Goodstein D."/>
            <person name="Casacuberta J.M."/>
            <person name="Vandepoele K."/>
            <person name="Reski R."/>
            <person name="Cuming A.C."/>
            <person name="Tuskan G.A."/>
            <person name="Maumus F."/>
            <person name="Salse J."/>
            <person name="Schmutz J."/>
            <person name="Rensing S.A."/>
        </authorList>
    </citation>
    <scope>NUCLEOTIDE SEQUENCE [LARGE SCALE GENOMIC DNA]</scope>
    <source>
        <strain evidence="19 20">cv. Gransden 2004</strain>
    </source>
</reference>
<evidence type="ECO:0000259" key="10">
    <source>
        <dbReference type="Pfam" id="PF22902"/>
    </source>
</evidence>
<dbReference type="InterPro" id="IPR056319">
    <property type="entry name" value="NOMO_7th"/>
</dbReference>
<dbReference type="Pfam" id="PF13620">
    <property type="entry name" value="CarboxypepD_reg"/>
    <property type="match status" value="1"/>
</dbReference>
<feature type="domain" description="NOMO-like ninth beta-sandwich" evidence="10">
    <location>
        <begin position="781"/>
        <end position="857"/>
    </location>
</feature>
<dbReference type="FunCoup" id="A0A2K1JJD6">
    <property type="interactions" value="4266"/>
</dbReference>
<dbReference type="AlphaFoldDB" id="A0A2K1JJD6"/>
<organism evidence="18">
    <name type="scientific">Physcomitrium patens</name>
    <name type="common">Spreading-leaved earth moss</name>
    <name type="synonym">Physcomitrella patens</name>
    <dbReference type="NCBI Taxonomy" id="3218"/>
    <lineage>
        <taxon>Eukaryota</taxon>
        <taxon>Viridiplantae</taxon>
        <taxon>Streptophyta</taxon>
        <taxon>Embryophyta</taxon>
        <taxon>Bryophyta</taxon>
        <taxon>Bryophytina</taxon>
        <taxon>Bryopsida</taxon>
        <taxon>Funariidae</taxon>
        <taxon>Funariales</taxon>
        <taxon>Funariaceae</taxon>
        <taxon>Physcomitrium</taxon>
    </lineage>
</organism>
<dbReference type="Gramene" id="Pp3c14_26400V3.1">
    <property type="protein sequence ID" value="Pp3c14_26400V3.1"/>
    <property type="gene ID" value="Pp3c14_26400"/>
</dbReference>
<dbReference type="Pfam" id="PF22902">
    <property type="entry name" value="NOMO1-like_9th"/>
    <property type="match status" value="1"/>
</dbReference>
<evidence type="ECO:0000256" key="8">
    <source>
        <dbReference type="SAM" id="SignalP"/>
    </source>
</evidence>
<keyword evidence="4" id="KW-0256">Endoplasmic reticulum</keyword>
<feature type="domain" description="NOMO second beta-sandwich" evidence="11">
    <location>
        <begin position="125"/>
        <end position="220"/>
    </location>
</feature>
<feature type="domain" description="NOMO sixth transthyretin-like" evidence="15">
    <location>
        <begin position="496"/>
        <end position="574"/>
    </location>
</feature>
<dbReference type="GeneID" id="112291200"/>
<gene>
    <name evidence="19" type="primary">LOC112291200</name>
    <name evidence="18" type="ORF">PHYPA_019066</name>
</gene>
<evidence type="ECO:0000259" key="15">
    <source>
        <dbReference type="Pfam" id="PF23196"/>
    </source>
</evidence>
<feature type="domain" description="NOMO seventh transthyretin-like" evidence="12">
    <location>
        <begin position="595"/>
        <end position="667"/>
    </location>
</feature>
<dbReference type="PANTHER" id="PTHR23303">
    <property type="entry name" value="CARBOXYPEPTIDASE REGULATORY REGION-CONTAINING"/>
    <property type="match status" value="1"/>
</dbReference>
<dbReference type="RefSeq" id="XP_024394079.1">
    <property type="nucleotide sequence ID" value="XM_024538311.2"/>
</dbReference>
<feature type="domain" description="NOMO-like N-terminal beta-sandwich" evidence="9">
    <location>
        <begin position="47"/>
        <end position="123"/>
    </location>
</feature>
<keyword evidence="2 7" id="KW-0812">Transmembrane</keyword>
<dbReference type="PaxDb" id="3218-PP1S269_44V6.1"/>
<feature type="domain" description="NOMO third transthyretin-like" evidence="13">
    <location>
        <begin position="266"/>
        <end position="327"/>
    </location>
</feature>
<protein>
    <recommendedName>
        <fullName evidence="21">Carbohydrate-binding-like fold protein</fullName>
    </recommendedName>
</protein>
<keyword evidence="20" id="KW-1185">Reference proteome</keyword>
<dbReference type="InterPro" id="IPR056190">
    <property type="entry name" value="NOMO_5th"/>
</dbReference>
<evidence type="ECO:0000256" key="3">
    <source>
        <dbReference type="ARBA" id="ARBA00022729"/>
    </source>
</evidence>
<feature type="domain" description="NOMO fifth transthyretin-like" evidence="14">
    <location>
        <begin position="409"/>
        <end position="493"/>
    </location>
</feature>
<dbReference type="InterPro" id="IPR013784">
    <property type="entry name" value="Carb-bd-like_fold"/>
</dbReference>
<dbReference type="KEGG" id="ppp:112291200"/>
<dbReference type="InterPro" id="IPR013783">
    <property type="entry name" value="Ig-like_fold"/>
</dbReference>
<dbReference type="Gramene" id="Pp3c14_26400V3.2">
    <property type="protein sequence ID" value="Pp3c14_26400V3.2"/>
    <property type="gene ID" value="Pp3c14_26400"/>
</dbReference>
<dbReference type="InterPro" id="IPR055576">
    <property type="entry name" value="DUF7152"/>
</dbReference>
<dbReference type="GO" id="GO:0005789">
    <property type="term" value="C:endoplasmic reticulum membrane"/>
    <property type="evidence" value="ECO:0000318"/>
    <property type="project" value="GO_Central"/>
</dbReference>
<dbReference type="InterPro" id="IPR056187">
    <property type="entry name" value="NOMO_8th"/>
</dbReference>
<evidence type="ECO:0000256" key="2">
    <source>
        <dbReference type="ARBA" id="ARBA00022692"/>
    </source>
</evidence>
<evidence type="ECO:0000259" key="16">
    <source>
        <dbReference type="Pfam" id="PF23660"/>
    </source>
</evidence>
<evidence type="ECO:0008006" key="21">
    <source>
        <dbReference type="Google" id="ProtNLM"/>
    </source>
</evidence>
<evidence type="ECO:0000259" key="13">
    <source>
        <dbReference type="Pfam" id="PF23193"/>
    </source>
</evidence>
<sequence length="1210" mass="131230">MKTALEGGVLLSLLLASFLQGAFADAILGCGGFVEAGAALAKLRKPSDPKIDYSHITVELRTLDGLVKDSTQCAPNGYYFVPVYDKGTLIVQIQGPEGWFFEPSQVSVTVDQNGCNNNEDINFRYTGFTLAGKILGGVGGQSCAGEEGPAGVKVTLTTLEGGNPIASVLTTPGGSYKFENLLTGSYKIEASHPDLKVEAKGSEQVELGWGNGKVADIFFVAGYHLEGSVVSQGNPVLGVQVYLYSDEVPELFCPQGPGSATPLSKPALCHAVSDAEGKFSFSGVSCGQYTLVPYYRGENTLFDVSPSSKDISVGHESVKLLEAFQVTGFSVGGRVVDSEGNGLMGVKIEIDDTERATTDSDGYYKLDQVTLTHYTIQARKENYKFSSLQNFKVLPNMAFIPEIKATHYRVCGSVHAVNPIHAQKRQIALTHGPDGVRPQTTPTDDSGSFCFEVPPGDYRLSPVTTAAENASGLIFSPMHMDLTVTKPVLDAVFTQAQVSVSGVVKCKGACSSHVKISLSPSGSLKNEVSLKQVISLSSNKFSFEKVLPGKYTLEIQHKTKGTVEDDDWCWEHKTLEILVGTEDVTGLEFLQKGFWMSVKSTHAVDAFLLQPHNEGLNLKIQKGWQQICLGTPGVHELHFTDPYVFFGAHAFYFDTAKPSPLELVGQKYLLSGEIHIDSALYGAAHLLDDSLIVKVQTHDGQLVNLDNHPRLVSEPNDMNSYAAYAYSHWAAVGEQLTFSAHHRREEESSLPQILFYPRKHHVHVTVEGKQPQIPLFQGRPGIYVKGSVTPALDDVKITVVSEKHSLAGGLKAGEVAVSTVTGSDGTYVAGPLYDDTTYITRAALAGFHLKSLGDNSFSCQKLGQLLVTITPGEGAEEILPSALLSLSGEDGYRKNAATTPSEAYAFTNLFPGSFYLRPLLKEYSFTPSALAIELGSGETKHISFSARRIAHSVFGTVTSLSGKPEEGITLEARSVSRGYYEETVTDSEGKYRLRGLLPSTQYIIKAALKVDRPGLNKIERSSPNGTLVEVNFSDIRGVDFVVFEELPTTIVTGVVEGAQLERLQPNLRVEFSSTTEPRRVERTISLSLSFFFEVQGLPRGKYIARLLFDRNERSHKFVTDAIEVDLETYSTAHIGPLRYTAEEQFNKQELAAAPVVPVVVGVAVIALFASMPRLKDGYQWAIGGGAAAGMSAVKKEATVRKPNARTRRTF</sequence>
<dbReference type="InterPro" id="IPR056188">
    <property type="entry name" value="NOMO_6th"/>
</dbReference>
<dbReference type="STRING" id="3218.A0A2K1JJD6"/>
<evidence type="ECO:0000259" key="17">
    <source>
        <dbReference type="Pfam" id="PF23662"/>
    </source>
</evidence>
<evidence type="ECO:0000259" key="9">
    <source>
        <dbReference type="Pfam" id="PF22898"/>
    </source>
</evidence>
<dbReference type="EnsemblPlants" id="Pp3c14_26400V3.1">
    <property type="protein sequence ID" value="Pp3c14_26400V3.1"/>
    <property type="gene ID" value="Pp3c14_26400"/>
</dbReference>
<feature type="transmembrane region" description="Helical" evidence="7">
    <location>
        <begin position="1150"/>
        <end position="1169"/>
    </location>
</feature>
<dbReference type="InterPro" id="IPR056189">
    <property type="entry name" value="NOMO_3rd"/>
</dbReference>
<dbReference type="Pfam" id="PF22904">
    <property type="entry name" value="NOMO1-like_2nd"/>
    <property type="match status" value="1"/>
</dbReference>
<evidence type="ECO:0000256" key="1">
    <source>
        <dbReference type="ARBA" id="ARBA00004115"/>
    </source>
</evidence>
<reference evidence="19" key="3">
    <citation type="submission" date="2020-12" db="UniProtKB">
        <authorList>
            <consortium name="EnsemblPlants"/>
        </authorList>
    </citation>
    <scope>IDENTIFICATION</scope>
</reference>
<evidence type="ECO:0000313" key="18">
    <source>
        <dbReference type="EMBL" id="PNR41661.1"/>
    </source>
</evidence>
<dbReference type="RefSeq" id="XP_024394078.1">
    <property type="nucleotide sequence ID" value="XM_024538310.2"/>
</dbReference>
<dbReference type="InterPro" id="IPR051417">
    <property type="entry name" value="SDr/BOS_complex"/>
</dbReference>
<dbReference type="SUPFAM" id="SSF117074">
    <property type="entry name" value="Hypothetical protein PA1324"/>
    <property type="match status" value="1"/>
</dbReference>
<dbReference type="SUPFAM" id="SSF49464">
    <property type="entry name" value="Carboxypeptidase regulatory domain-like"/>
    <property type="match status" value="2"/>
</dbReference>
<reference evidence="18 20" key="1">
    <citation type="journal article" date="2008" name="Science">
        <title>The Physcomitrella genome reveals evolutionary insights into the conquest of land by plants.</title>
        <authorList>
            <person name="Rensing S."/>
            <person name="Lang D."/>
            <person name="Zimmer A."/>
            <person name="Terry A."/>
            <person name="Salamov A."/>
            <person name="Shapiro H."/>
            <person name="Nishiyama T."/>
            <person name="Perroud P.-F."/>
            <person name="Lindquist E."/>
            <person name="Kamisugi Y."/>
            <person name="Tanahashi T."/>
            <person name="Sakakibara K."/>
            <person name="Fujita T."/>
            <person name="Oishi K."/>
            <person name="Shin-I T."/>
            <person name="Kuroki Y."/>
            <person name="Toyoda A."/>
            <person name="Suzuki Y."/>
            <person name="Hashimoto A."/>
            <person name="Yamaguchi K."/>
            <person name="Sugano A."/>
            <person name="Kohara Y."/>
            <person name="Fujiyama A."/>
            <person name="Anterola A."/>
            <person name="Aoki S."/>
            <person name="Ashton N."/>
            <person name="Barbazuk W.B."/>
            <person name="Barker E."/>
            <person name="Bennetzen J."/>
            <person name="Bezanilla M."/>
            <person name="Blankenship R."/>
            <person name="Cho S.H."/>
            <person name="Dutcher S."/>
            <person name="Estelle M."/>
            <person name="Fawcett J.A."/>
            <person name="Gundlach H."/>
            <person name="Hanada K."/>
            <person name="Heyl A."/>
            <person name="Hicks K.A."/>
            <person name="Hugh J."/>
            <person name="Lohr M."/>
            <person name="Mayer K."/>
            <person name="Melkozernov A."/>
            <person name="Murata T."/>
            <person name="Nelson D."/>
            <person name="Pils B."/>
            <person name="Prigge M."/>
            <person name="Reiss B."/>
            <person name="Renner T."/>
            <person name="Rombauts S."/>
            <person name="Rushton P."/>
            <person name="Sanderfoot A."/>
            <person name="Schween G."/>
            <person name="Shiu S.-H."/>
            <person name="Stueber K."/>
            <person name="Theodoulou F.L."/>
            <person name="Tu H."/>
            <person name="Van de Peer Y."/>
            <person name="Verrier P.J."/>
            <person name="Waters E."/>
            <person name="Wood A."/>
            <person name="Yang L."/>
            <person name="Cove D."/>
            <person name="Cuming A."/>
            <person name="Hasebe M."/>
            <person name="Lucas S."/>
            <person name="Mishler D.B."/>
            <person name="Reski R."/>
            <person name="Grigoriev I."/>
            <person name="Quatrano R.S."/>
            <person name="Boore J.L."/>
        </authorList>
    </citation>
    <scope>NUCLEOTIDE SEQUENCE [LARGE SCALE GENOMIC DNA]</scope>
    <source>
        <strain evidence="19 20">cv. Gransden 2004</strain>
    </source>
</reference>
<dbReference type="InterPro" id="IPR055075">
    <property type="entry name" value="NOMO-like_N"/>
</dbReference>
<evidence type="ECO:0000256" key="5">
    <source>
        <dbReference type="ARBA" id="ARBA00022989"/>
    </source>
</evidence>
<feature type="domain" description="NOMO eighth prealbumin-like" evidence="16">
    <location>
        <begin position="669"/>
        <end position="779"/>
    </location>
</feature>
<dbReference type="OMA" id="FVFKGFG"/>
<dbReference type="Gene3D" id="2.60.40.1120">
    <property type="entry name" value="Carboxypeptidase-like, regulatory domain"/>
    <property type="match status" value="1"/>
</dbReference>
<dbReference type="InterPro" id="IPR055074">
    <property type="entry name" value="NOMO1-3_2nd"/>
</dbReference>
<feature type="signal peptide" evidence="8">
    <location>
        <begin position="1"/>
        <end position="24"/>
    </location>
</feature>
<dbReference type="Pfam" id="PF23141">
    <property type="entry name" value="Ig_NOMO"/>
    <property type="match status" value="1"/>
</dbReference>